<evidence type="ECO:0008006" key="6">
    <source>
        <dbReference type="Google" id="ProtNLM"/>
    </source>
</evidence>
<evidence type="ECO:0000256" key="1">
    <source>
        <dbReference type="SAM" id="MobiDB-lite"/>
    </source>
</evidence>
<keyword evidence="2" id="KW-0812">Transmembrane</keyword>
<feature type="chain" id="PRO_5020592037" description="Extracellular membrane protein CFEM domain-containing protein" evidence="3">
    <location>
        <begin position="21"/>
        <end position="316"/>
    </location>
</feature>
<keyword evidence="2" id="KW-0472">Membrane</keyword>
<organism evidence="4 5">
    <name type="scientific">Colletotrichum spinosum</name>
    <dbReference type="NCBI Taxonomy" id="1347390"/>
    <lineage>
        <taxon>Eukaryota</taxon>
        <taxon>Fungi</taxon>
        <taxon>Dikarya</taxon>
        <taxon>Ascomycota</taxon>
        <taxon>Pezizomycotina</taxon>
        <taxon>Sordariomycetes</taxon>
        <taxon>Hypocreomycetidae</taxon>
        <taxon>Glomerellales</taxon>
        <taxon>Glomerellaceae</taxon>
        <taxon>Colletotrichum</taxon>
        <taxon>Colletotrichum orbiculare species complex</taxon>
    </lineage>
</organism>
<evidence type="ECO:0000256" key="3">
    <source>
        <dbReference type="SAM" id="SignalP"/>
    </source>
</evidence>
<evidence type="ECO:0000313" key="4">
    <source>
        <dbReference type="EMBL" id="TDZ33673.1"/>
    </source>
</evidence>
<sequence>MRSYQSAPALAALLATAVSALSPARLHCLRNKNVELSRLSGCGMAGSVAHCLWMIPDDFTLADLETCYINAGCDFTEAIVEAQWVLDKCDESGELAEELRLRHVVARATTTDSETTATDEATTATGATTAATATAATTAASTGTGTTGTTGTATGTGSSTTKICSTTTTKSTSACPVYSTGASSGKTISSGCYSTTVAFETCAAGMLCQDDQSGNPSCILIDNTLGGAGIAISLFFAIAITGAIATITFLCCRERKEKKRIMAKAEAAAIAKAAVIQKRPTVEVHPAEPANQPLMGNDNHGQAYNSQDPFNDHSRH</sequence>
<accession>A0A4R8QI30</accession>
<dbReference type="AlphaFoldDB" id="A0A4R8QI30"/>
<evidence type="ECO:0000256" key="2">
    <source>
        <dbReference type="SAM" id="Phobius"/>
    </source>
</evidence>
<feature type="compositionally biased region" description="Polar residues" evidence="1">
    <location>
        <begin position="299"/>
        <end position="309"/>
    </location>
</feature>
<gene>
    <name evidence="4" type="ORF">C8035_v010672</name>
</gene>
<keyword evidence="3" id="KW-0732">Signal</keyword>
<keyword evidence="5" id="KW-1185">Reference proteome</keyword>
<dbReference type="Proteomes" id="UP000295083">
    <property type="component" value="Unassembled WGS sequence"/>
</dbReference>
<feature type="region of interest" description="Disordered" evidence="1">
    <location>
        <begin position="287"/>
        <end position="316"/>
    </location>
</feature>
<dbReference type="EMBL" id="QAPG01000061">
    <property type="protein sequence ID" value="TDZ33673.1"/>
    <property type="molecule type" value="Genomic_DNA"/>
</dbReference>
<protein>
    <recommendedName>
        <fullName evidence="6">Extracellular membrane protein CFEM domain-containing protein</fullName>
    </recommendedName>
</protein>
<feature type="signal peptide" evidence="3">
    <location>
        <begin position="1"/>
        <end position="20"/>
    </location>
</feature>
<feature type="region of interest" description="Disordered" evidence="1">
    <location>
        <begin position="140"/>
        <end position="166"/>
    </location>
</feature>
<name>A0A4R8QI30_9PEZI</name>
<keyword evidence="2" id="KW-1133">Transmembrane helix</keyword>
<reference evidence="4 5" key="1">
    <citation type="submission" date="2018-11" db="EMBL/GenBank/DDBJ databases">
        <title>Genome sequence and assembly of Colletotrichum spinosum.</title>
        <authorList>
            <person name="Gan P."/>
            <person name="Shirasu K."/>
        </authorList>
    </citation>
    <scope>NUCLEOTIDE SEQUENCE [LARGE SCALE GENOMIC DNA]</scope>
    <source>
        <strain evidence="4 5">CBS 515.97</strain>
    </source>
</reference>
<evidence type="ECO:0000313" key="5">
    <source>
        <dbReference type="Proteomes" id="UP000295083"/>
    </source>
</evidence>
<proteinExistence type="predicted"/>
<feature type="transmembrane region" description="Helical" evidence="2">
    <location>
        <begin position="225"/>
        <end position="252"/>
    </location>
</feature>
<comment type="caution">
    <text evidence="4">The sequence shown here is derived from an EMBL/GenBank/DDBJ whole genome shotgun (WGS) entry which is preliminary data.</text>
</comment>